<keyword evidence="2" id="KW-1003">Cell membrane</keyword>
<comment type="subcellular location">
    <subcellularLocation>
        <location evidence="1 7">Cell inner membrane</location>
        <topology evidence="1 7">Multi-pass membrane protein</topology>
    </subcellularLocation>
</comment>
<keyword evidence="6 7" id="KW-0472">Membrane</keyword>
<feature type="transmembrane region" description="Helical" evidence="7">
    <location>
        <begin position="61"/>
        <end position="82"/>
    </location>
</feature>
<keyword evidence="10" id="KW-1185">Reference proteome</keyword>
<accession>A0A1P8UMY0</accession>
<evidence type="ECO:0000256" key="2">
    <source>
        <dbReference type="ARBA" id="ARBA00022475"/>
    </source>
</evidence>
<evidence type="ECO:0000313" key="9">
    <source>
        <dbReference type="EMBL" id="APZ50718.1"/>
    </source>
</evidence>
<feature type="transmembrane region" description="Helical" evidence="7">
    <location>
        <begin position="182"/>
        <end position="203"/>
    </location>
</feature>
<dbReference type="GO" id="GO:0005886">
    <property type="term" value="C:plasma membrane"/>
    <property type="evidence" value="ECO:0007669"/>
    <property type="project" value="UniProtKB-SubCell"/>
</dbReference>
<dbReference type="OrthoDB" id="9790209at2"/>
<reference evidence="9 10" key="1">
    <citation type="submission" date="2016-04" db="EMBL/GenBank/DDBJ databases">
        <title>Deep-sea bacteria in the southern Pacific.</title>
        <authorList>
            <person name="Tang K."/>
        </authorList>
    </citation>
    <scope>NUCLEOTIDE SEQUENCE [LARGE SCALE GENOMIC DNA]</scope>
    <source>
        <strain evidence="9 10">JLT2014</strain>
        <plasmid evidence="10">ppaby1</plasmid>
    </source>
</reference>
<comment type="function">
    <text evidence="7">Part of the tripartite ATP-independent periplasmic (TRAP) transport system.</text>
</comment>
<comment type="subunit">
    <text evidence="7">The complex comprises the extracytoplasmic solute receptor protein and the two transmembrane proteins.</text>
</comment>
<gene>
    <name evidence="9" type="ORF">Ga0080574_TMP384</name>
</gene>
<evidence type="ECO:0000259" key="8">
    <source>
        <dbReference type="Pfam" id="PF06808"/>
    </source>
</evidence>
<evidence type="ECO:0000256" key="4">
    <source>
        <dbReference type="ARBA" id="ARBA00022692"/>
    </source>
</evidence>
<dbReference type="PANTHER" id="PTHR33362:SF5">
    <property type="entry name" value="C4-DICARBOXYLATE TRAP TRANSPORTER LARGE PERMEASE PROTEIN DCTM"/>
    <property type="match status" value="1"/>
</dbReference>
<keyword evidence="5 7" id="KW-1133">Transmembrane helix</keyword>
<feature type="transmembrane region" description="Helical" evidence="7">
    <location>
        <begin position="251"/>
        <end position="274"/>
    </location>
</feature>
<dbReference type="PIRSF" id="PIRSF006066">
    <property type="entry name" value="HI0050"/>
    <property type="match status" value="1"/>
</dbReference>
<keyword evidence="3 7" id="KW-0997">Cell inner membrane</keyword>
<dbReference type="RefSeq" id="WP_076694753.1">
    <property type="nucleotide sequence ID" value="NZ_CP015091.1"/>
</dbReference>
<feature type="transmembrane region" description="Helical" evidence="7">
    <location>
        <begin position="143"/>
        <end position="170"/>
    </location>
</feature>
<feature type="transmembrane region" description="Helical" evidence="7">
    <location>
        <begin position="102"/>
        <end position="122"/>
    </location>
</feature>
<evidence type="ECO:0000313" key="10">
    <source>
        <dbReference type="Proteomes" id="UP000187059"/>
    </source>
</evidence>
<comment type="similarity">
    <text evidence="7">Belongs to the TRAP transporter large permease family.</text>
</comment>
<evidence type="ECO:0000256" key="6">
    <source>
        <dbReference type="ARBA" id="ARBA00023136"/>
    </source>
</evidence>
<geneLocation type="plasmid" evidence="10">
    <name>ppaby1</name>
</geneLocation>
<dbReference type="NCBIfam" id="TIGR00786">
    <property type="entry name" value="dctM"/>
    <property type="match status" value="1"/>
</dbReference>
<evidence type="ECO:0000256" key="5">
    <source>
        <dbReference type="ARBA" id="ARBA00022989"/>
    </source>
</evidence>
<evidence type="ECO:0000256" key="7">
    <source>
        <dbReference type="RuleBase" id="RU369079"/>
    </source>
</evidence>
<keyword evidence="7" id="KW-0813">Transport</keyword>
<proteinExistence type="inferred from homology"/>
<dbReference type="InterPro" id="IPR010656">
    <property type="entry name" value="DctM"/>
</dbReference>
<sequence>MDPLFAGLALIAMLVVTLGSGVWIFAGLLLVSFAGLHFLVGMPLTRVFSIAGSITYRSASTWELAAVPLFIWVAELIFRSTVSARLFKGLAPFVDRIPGRLLHTNVLGCTLFAAVSGSSAATTATVGKITSKELVTRGYDERLAVGSLAGAGSLGLLLPPSIAMIIYGILAEVSVSRLFAAGVLPGLVVSGLYSAFIMLMALIRPSVAPAGHQNFALRDYARAALDLLPVVALMGIVLGAIYSGIATPSEAAAVGVLAAFVVLILLGELNWELVRASLLGTVKTSTMVCIILISASLLSTTLGYLHLPQELGAAIGAMNLDPLALIMLLALFYLLLGIFVDGVAIIVMTLPMTLPLVTAAGYDPVWFGVFLVLMVEIGLLTPPVGINLFVLQGLTNWPLGRVARASVPFFLLFGLAVVILVAFPQLALWLPNLLYGA</sequence>
<dbReference type="InterPro" id="IPR004681">
    <property type="entry name" value="TRAP_DctM"/>
</dbReference>
<organism evidence="9 10">
    <name type="scientific">Salipiger abyssi</name>
    <dbReference type="NCBI Taxonomy" id="1250539"/>
    <lineage>
        <taxon>Bacteria</taxon>
        <taxon>Pseudomonadati</taxon>
        <taxon>Pseudomonadota</taxon>
        <taxon>Alphaproteobacteria</taxon>
        <taxon>Rhodobacterales</taxon>
        <taxon>Roseobacteraceae</taxon>
        <taxon>Salipiger</taxon>
    </lineage>
</organism>
<feature type="transmembrane region" description="Helical" evidence="7">
    <location>
        <begin position="224"/>
        <end position="245"/>
    </location>
</feature>
<feature type="transmembrane region" description="Helical" evidence="7">
    <location>
        <begin position="29"/>
        <end position="49"/>
    </location>
</feature>
<feature type="transmembrane region" description="Helical" evidence="7">
    <location>
        <begin position="365"/>
        <end position="389"/>
    </location>
</feature>
<protein>
    <recommendedName>
        <fullName evidence="7">TRAP transporter large permease protein</fullName>
    </recommendedName>
</protein>
<feature type="transmembrane region" description="Helical" evidence="7">
    <location>
        <begin position="409"/>
        <end position="430"/>
    </location>
</feature>
<feature type="transmembrane region" description="Helical" evidence="7">
    <location>
        <begin position="325"/>
        <end position="353"/>
    </location>
</feature>
<dbReference type="EMBL" id="CP015091">
    <property type="protein sequence ID" value="APZ50718.1"/>
    <property type="molecule type" value="Genomic_DNA"/>
</dbReference>
<dbReference type="KEGG" id="paby:Ga0080574_TMP384"/>
<keyword evidence="9" id="KW-0614">Plasmid</keyword>
<evidence type="ECO:0000256" key="1">
    <source>
        <dbReference type="ARBA" id="ARBA00004429"/>
    </source>
</evidence>
<dbReference type="PANTHER" id="PTHR33362">
    <property type="entry name" value="SIALIC ACID TRAP TRANSPORTER PERMEASE PROTEIN SIAT-RELATED"/>
    <property type="match status" value="1"/>
</dbReference>
<dbReference type="Proteomes" id="UP000187059">
    <property type="component" value="Plasmid pPABY1"/>
</dbReference>
<dbReference type="GO" id="GO:0022857">
    <property type="term" value="F:transmembrane transporter activity"/>
    <property type="evidence" value="ECO:0007669"/>
    <property type="project" value="UniProtKB-UniRule"/>
</dbReference>
<name>A0A1P8UMY0_9RHOB</name>
<evidence type="ECO:0000256" key="3">
    <source>
        <dbReference type="ARBA" id="ARBA00022519"/>
    </source>
</evidence>
<dbReference type="AlphaFoldDB" id="A0A1P8UMY0"/>
<feature type="transmembrane region" description="Helical" evidence="7">
    <location>
        <begin position="286"/>
        <end position="305"/>
    </location>
</feature>
<keyword evidence="4 7" id="KW-0812">Transmembrane</keyword>
<feature type="domain" description="TRAP C4-dicarboxylate transport system permease DctM subunit" evidence="8">
    <location>
        <begin position="12"/>
        <end position="426"/>
    </location>
</feature>
<dbReference type="Pfam" id="PF06808">
    <property type="entry name" value="DctM"/>
    <property type="match status" value="1"/>
</dbReference>